<keyword evidence="1" id="KW-0472">Membrane</keyword>
<feature type="transmembrane region" description="Helical" evidence="1">
    <location>
        <begin position="42"/>
        <end position="62"/>
    </location>
</feature>
<sequence length="141" mass="16889">MKNITKLREKFLISMCILTTMYCLFFYELIESSCLPSVMYTLTGLWILLIVISVFELIGFLVSKKRTGKKLYYQSDGFVSFICIYSQIIVSYCFYIYFFIYFIFDLYKDDIIFNYILLIILGVFIGYKIAFKSFIYLEKRK</sequence>
<evidence type="ECO:0000313" key="2">
    <source>
        <dbReference type="EMBL" id="SBV92560.1"/>
    </source>
</evidence>
<organism evidence="2">
    <name type="scientific">uncultured Dysgonomonas sp</name>
    <dbReference type="NCBI Taxonomy" id="206096"/>
    <lineage>
        <taxon>Bacteria</taxon>
        <taxon>Pseudomonadati</taxon>
        <taxon>Bacteroidota</taxon>
        <taxon>Bacteroidia</taxon>
        <taxon>Bacteroidales</taxon>
        <taxon>Dysgonomonadaceae</taxon>
        <taxon>Dysgonomonas</taxon>
        <taxon>environmental samples</taxon>
    </lineage>
</organism>
<dbReference type="EMBL" id="FLUL01000001">
    <property type="protein sequence ID" value="SBV92560.1"/>
    <property type="molecule type" value="Genomic_DNA"/>
</dbReference>
<proteinExistence type="predicted"/>
<protein>
    <submittedName>
        <fullName evidence="2">Uncharacterized protein</fullName>
    </submittedName>
</protein>
<accession>A0A212IZE8</accession>
<evidence type="ECO:0000256" key="1">
    <source>
        <dbReference type="SAM" id="Phobius"/>
    </source>
</evidence>
<gene>
    <name evidence="2" type="ORF">KL86DYS2_10385</name>
</gene>
<keyword evidence="1" id="KW-1133">Transmembrane helix</keyword>
<keyword evidence="1" id="KW-0812">Transmembrane</keyword>
<reference evidence="2" key="1">
    <citation type="submission" date="2016-04" db="EMBL/GenBank/DDBJ databases">
        <authorList>
            <person name="Evans L.H."/>
            <person name="Alamgir A."/>
            <person name="Owens N."/>
            <person name="Weber N.D."/>
            <person name="Virtaneva K."/>
            <person name="Barbian K."/>
            <person name="Babar A."/>
            <person name="Rosenke K."/>
        </authorList>
    </citation>
    <scope>NUCLEOTIDE SEQUENCE</scope>
    <source>
        <strain evidence="2">86-2</strain>
    </source>
</reference>
<feature type="transmembrane region" description="Helical" evidence="1">
    <location>
        <begin position="112"/>
        <end position="131"/>
    </location>
</feature>
<dbReference type="AlphaFoldDB" id="A0A212IZE8"/>
<feature type="transmembrane region" description="Helical" evidence="1">
    <location>
        <begin position="12"/>
        <end position="30"/>
    </location>
</feature>
<name>A0A212IZE8_9BACT</name>
<feature type="transmembrane region" description="Helical" evidence="1">
    <location>
        <begin position="78"/>
        <end position="100"/>
    </location>
</feature>